<dbReference type="InterPro" id="IPR027417">
    <property type="entry name" value="P-loop_NTPase"/>
</dbReference>
<protein>
    <submittedName>
        <fullName evidence="2">Putative helicase</fullName>
    </submittedName>
</protein>
<evidence type="ECO:0000313" key="3">
    <source>
        <dbReference type="Proteomes" id="UP000596247"/>
    </source>
</evidence>
<reference evidence="2 3" key="1">
    <citation type="submission" date="2020-09" db="EMBL/GenBank/DDBJ databases">
        <authorList>
            <person name="Jameson E."/>
        </authorList>
    </citation>
    <scope>NUCLEOTIDE SEQUENCE [LARGE SCALE GENOMIC DNA]</scope>
</reference>
<keyword evidence="3" id="KW-1185">Reference proteome</keyword>
<keyword evidence="2" id="KW-0378">Hydrolase</keyword>
<proteinExistence type="predicted"/>
<gene>
    <name evidence="2" type="ORF">LLCLJKAH_00102</name>
</gene>
<dbReference type="SMART" id="SM00487">
    <property type="entry name" value="DEXDc"/>
    <property type="match status" value="1"/>
</dbReference>
<dbReference type="Gene3D" id="3.40.50.300">
    <property type="entry name" value="P-loop containing nucleotide triphosphate hydrolases"/>
    <property type="match status" value="1"/>
</dbReference>
<keyword evidence="2" id="KW-0347">Helicase</keyword>
<dbReference type="GO" id="GO:0004386">
    <property type="term" value="F:helicase activity"/>
    <property type="evidence" value="ECO:0007669"/>
    <property type="project" value="UniProtKB-KW"/>
</dbReference>
<sequence length="519" mass="60248">MSTPKLAQIEIFSHGVRISKVSPEIDHIIREFCHTFIQYKLEKVNGRWVKKQDKIYGYINKVDRTLLFHRNQFHDFVNRCKLSGYDMERFDLIEYEIEPGVDTYIKMKPEFTLREKQVPAANWLREDNRIRTAELQTGFGKSFLYCNEVAASGKRGGLVVLPRYIDKWYGDFGKYYDIEPQDILLIKSGKTLMDAMLLIRDGRLPDFKVAMFSLSTINKFIEHFESSDAETYMYPFTPFEFMQLLGIHVLGFDEVHQCALQVFTTIIHFHVPKQVYLSATLVSDDDFTLQMYNVAFPNGERFRTVDYNKYIDVVAIEYGIREPRKIRCSYRGKEYNHAAFEDSLRRNGKLFKQYLNLIWSIVKHDFLTMRTPGMKMLIFAAKKETCDAIVGHIKRKLGDNPANLRVSKYVAEDAYEVLLESDITASTLGSSGTAVDIPDLVKVLMTNNLAAIAANIQAVGRLRELKKWPDVKLEFFYLYCRDIPKHVEYHRKKIGDLKGRVRSHRTLVSPVTLDVNLPA</sequence>
<name>A0A7R8MJH2_9CAUD</name>
<dbReference type="SUPFAM" id="SSF52540">
    <property type="entry name" value="P-loop containing nucleoside triphosphate hydrolases"/>
    <property type="match status" value="1"/>
</dbReference>
<dbReference type="InterPro" id="IPR014001">
    <property type="entry name" value="Helicase_ATP-bd"/>
</dbReference>
<organism evidence="2 3">
    <name type="scientific">Klebsiella phage vB_KvM-Eowyn</name>
    <dbReference type="NCBI Taxonomy" id="2762819"/>
    <lineage>
        <taxon>Viruses</taxon>
        <taxon>Duplodnaviria</taxon>
        <taxon>Heunggongvirae</taxon>
        <taxon>Uroviricota</taxon>
        <taxon>Caudoviricetes</taxon>
        <taxon>Chimalliviridae</taxon>
        <taxon>Eowynvirus</taxon>
        <taxon>Eowynvirus eowyn</taxon>
    </lineage>
</organism>
<evidence type="ECO:0000313" key="2">
    <source>
        <dbReference type="EMBL" id="CAD5236091.1"/>
    </source>
</evidence>
<keyword evidence="2" id="KW-0067">ATP-binding</keyword>
<dbReference type="EMBL" id="LR881104">
    <property type="protein sequence ID" value="CAD5236091.1"/>
    <property type="molecule type" value="Genomic_DNA"/>
</dbReference>
<feature type="domain" description="Helicase ATP-binding" evidence="1">
    <location>
        <begin position="109"/>
        <end position="314"/>
    </location>
</feature>
<evidence type="ECO:0000259" key="1">
    <source>
        <dbReference type="SMART" id="SM00487"/>
    </source>
</evidence>
<dbReference type="Proteomes" id="UP000596247">
    <property type="component" value="Chromosome"/>
</dbReference>
<keyword evidence="2" id="KW-0547">Nucleotide-binding</keyword>
<accession>A0A7R8MJH2</accession>